<dbReference type="InterPro" id="IPR052603">
    <property type="entry name" value="EFCB6"/>
</dbReference>
<dbReference type="GeneTree" id="ENSGT00940000176351"/>
<reference evidence="6 7" key="1">
    <citation type="submission" date="2022-01" db="EMBL/GenBank/DDBJ databases">
        <title>A chromosome-scale genome assembly of the false clownfish, Amphiprion ocellaris.</title>
        <authorList>
            <person name="Ryu T."/>
        </authorList>
    </citation>
    <scope>NUCLEOTIDE SEQUENCE [LARGE SCALE GENOMIC DNA]</scope>
</reference>
<feature type="region of interest" description="Disordered" evidence="4">
    <location>
        <begin position="626"/>
        <end position="657"/>
    </location>
</feature>
<dbReference type="InterPro" id="IPR011992">
    <property type="entry name" value="EF-hand-dom_pair"/>
</dbReference>
<evidence type="ECO:0000256" key="4">
    <source>
        <dbReference type="SAM" id="MobiDB-lite"/>
    </source>
</evidence>
<keyword evidence="2" id="KW-0677">Repeat</keyword>
<reference evidence="6" key="3">
    <citation type="submission" date="2025-09" db="UniProtKB">
        <authorList>
            <consortium name="Ensembl"/>
        </authorList>
    </citation>
    <scope>IDENTIFICATION</scope>
</reference>
<evidence type="ECO:0000259" key="5">
    <source>
        <dbReference type="PROSITE" id="PS50222"/>
    </source>
</evidence>
<feature type="compositionally biased region" description="Basic and acidic residues" evidence="4">
    <location>
        <begin position="499"/>
        <end position="518"/>
    </location>
</feature>
<feature type="region of interest" description="Disordered" evidence="4">
    <location>
        <begin position="487"/>
        <end position="521"/>
    </location>
</feature>
<keyword evidence="1" id="KW-0597">Phosphoprotein</keyword>
<feature type="compositionally biased region" description="Low complexity" evidence="4">
    <location>
        <begin position="145"/>
        <end position="156"/>
    </location>
</feature>
<name>A0AAQ6AQZ8_AMPOC</name>
<dbReference type="PROSITE" id="PS50222">
    <property type="entry name" value="EF_HAND_2"/>
    <property type="match status" value="3"/>
</dbReference>
<dbReference type="SUPFAM" id="SSF47473">
    <property type="entry name" value="EF-hand"/>
    <property type="match status" value="3"/>
</dbReference>
<dbReference type="Pfam" id="PF08976">
    <property type="entry name" value="EF-hand_11"/>
    <property type="match status" value="1"/>
</dbReference>
<dbReference type="Ensembl" id="ENSAOCT00000070814.1">
    <property type="protein sequence ID" value="ENSAOCP00000078845.1"/>
    <property type="gene ID" value="ENSAOCG00000025275.1"/>
</dbReference>
<evidence type="ECO:0000256" key="1">
    <source>
        <dbReference type="ARBA" id="ARBA00022553"/>
    </source>
</evidence>
<evidence type="ECO:0000313" key="7">
    <source>
        <dbReference type="Proteomes" id="UP001501940"/>
    </source>
</evidence>
<feature type="domain" description="EF-hand" evidence="5">
    <location>
        <begin position="181"/>
        <end position="216"/>
    </location>
</feature>
<accession>A0AAQ6AQZ8</accession>
<feature type="domain" description="EF-hand" evidence="5">
    <location>
        <begin position="72"/>
        <end position="107"/>
    </location>
</feature>
<evidence type="ECO:0000313" key="6">
    <source>
        <dbReference type="Ensembl" id="ENSAOCP00000078845.1"/>
    </source>
</evidence>
<gene>
    <name evidence="6" type="primary">TBC1D4</name>
</gene>
<dbReference type="InterPro" id="IPR002048">
    <property type="entry name" value="EF_hand_dom"/>
</dbReference>
<dbReference type="PANTHER" id="PTHR20875:SF2">
    <property type="entry name" value="EF-HAND CALCIUM-BINDING DOMAIN-CONTAINING PROTEIN 6"/>
    <property type="match status" value="1"/>
</dbReference>
<keyword evidence="3" id="KW-0106">Calcium</keyword>
<dbReference type="GO" id="GO:0005509">
    <property type="term" value="F:calcium ion binding"/>
    <property type="evidence" value="ECO:0007669"/>
    <property type="project" value="InterPro"/>
</dbReference>
<evidence type="ECO:0000256" key="2">
    <source>
        <dbReference type="ARBA" id="ARBA00022737"/>
    </source>
</evidence>
<dbReference type="Gene3D" id="1.10.238.10">
    <property type="entry name" value="EF-hand"/>
    <property type="match status" value="6"/>
</dbReference>
<keyword evidence="7" id="KW-1185">Reference proteome</keyword>
<feature type="region of interest" description="Disordered" evidence="4">
    <location>
        <begin position="145"/>
        <end position="165"/>
    </location>
</feature>
<evidence type="ECO:0000256" key="3">
    <source>
        <dbReference type="ARBA" id="ARBA00022837"/>
    </source>
</evidence>
<organism evidence="6 7">
    <name type="scientific">Amphiprion ocellaris</name>
    <name type="common">Clown anemonefish</name>
    <dbReference type="NCBI Taxonomy" id="80972"/>
    <lineage>
        <taxon>Eukaryota</taxon>
        <taxon>Metazoa</taxon>
        <taxon>Chordata</taxon>
        <taxon>Craniata</taxon>
        <taxon>Vertebrata</taxon>
        <taxon>Euteleostomi</taxon>
        <taxon>Actinopterygii</taxon>
        <taxon>Neopterygii</taxon>
        <taxon>Teleostei</taxon>
        <taxon>Neoteleostei</taxon>
        <taxon>Acanthomorphata</taxon>
        <taxon>Ovalentaria</taxon>
        <taxon>Pomacentridae</taxon>
        <taxon>Amphiprion</taxon>
    </lineage>
</organism>
<dbReference type="FunFam" id="1.10.238.10:FF:000121">
    <property type="entry name" value="EF-hand calcium-binding domain-containing protein 6"/>
    <property type="match status" value="1"/>
</dbReference>
<dbReference type="PANTHER" id="PTHR20875">
    <property type="entry name" value="EF-HAND CALCIUM-BINDING DOMAIN-CONTAINING PROTEIN 6-RELATED"/>
    <property type="match status" value="1"/>
</dbReference>
<dbReference type="InterPro" id="IPR015070">
    <property type="entry name" value="EF_hand_DJBP"/>
</dbReference>
<proteinExistence type="predicted"/>
<dbReference type="SMART" id="SM00054">
    <property type="entry name" value="EFh"/>
    <property type="match status" value="4"/>
</dbReference>
<reference evidence="6" key="2">
    <citation type="submission" date="2025-08" db="UniProtKB">
        <authorList>
            <consortium name="Ensembl"/>
        </authorList>
    </citation>
    <scope>IDENTIFICATION</scope>
</reference>
<dbReference type="Proteomes" id="UP001501940">
    <property type="component" value="Chromosome 21"/>
</dbReference>
<feature type="domain" description="EF-hand" evidence="5">
    <location>
        <begin position="546"/>
        <end position="581"/>
    </location>
</feature>
<dbReference type="AlphaFoldDB" id="A0AAQ6AQZ8"/>
<protein>
    <recommendedName>
        <fullName evidence="5">EF-hand domain-containing protein</fullName>
    </recommendedName>
</protein>
<sequence length="1050" mass="119707">MTKLQPLNPGLGELVMGSRPYIAPSTTLSSAGWEQTGEERRRTWILKNRARPVTSHPDLQLTLEQVEPLIYSRLVNIQSSLRAADPHGTGLVSKEEFRRVLKSLLPVSQNQLNSILSEVCERSAATVDYMQFVRRFGRAPAARRACSSSSSSSSSSVRRDGRSTSMSLSEIQKHLKDKIGGNLRAVIRLFRLFDYKREGRIQQQEFRHILDNYCIRLTDEEFHRLWNHYSPNSMTTIYYEVFLDKLGFGDNFQIAPVCTKLEVSSRGTTQCEKVKQRMQRPESPTSSCDAPSVLPHRKLQTLFYNKMCMNSTPVWRALLAFDNIHSGLVKQDVLRAILSSFIFPMNPFSFQKLTSRYGVGATGPVRWKHFLGHFTKPFSAERDANFHSDRASELAAPDVDNLDLNKMYPHLKEILRVLTTKGCITRADLLYFLERPGGTQLRTSQPRLPRSQITELLNVLDPEHTGVIQLARLESLLPSITSHRKVNSEPLEAPAETPYIHEDKEDTAEEQKTADEKQTTQWADKASVASASWRTVEGLLLDKLCEQLSSVLAALKLYDPQHTGYITQEDLKKVLSCYGMPISDTHFKNSRLGRAGSSSTMVSYSDFLRNLGVPLTDVTNTSCCSHNNTAHTERPSTSSQSTLQSIRQQSPCSQQTGLDTSDILDVVFQRMRLRLEQRQTSLSDHIRALIHTADEDEQTLSEADVQKMLEDSWVFLDDKHFSRFTGMLGFRDGRIERSVFQAKYEEATAREQLQGSKENLLPTSAEQCLAAMRTRIQTIHGDHLTAFRLMDRKRKGVVDCRDFKALYDSLKFFCSKGEYQRLLDLIGLHPGNNLNYAEFVGVVENGGKQRIPTAGIQQQLHELLAREARSKWAAMSKVLCQFDKHGQGWIYKKSLRGLLFTYALPIRPNEFEEFWLRYDPEGWGSVKVCDFLERLGLHQDEELRSEGLKMNKSVVQQDADRPISSDATTLEHIKQVLQKNYKKLSDDLIQLGTKRDGTVTVEELLSLLHSYSCSVQREQLIDHLHRFPRDYGLRRNWKFVGLDLVSFHQC</sequence>